<protein>
    <recommendedName>
        <fullName evidence="2">Curli production assembly/transport component CsgG</fullName>
    </recommendedName>
</protein>
<evidence type="ECO:0000313" key="1">
    <source>
        <dbReference type="EMBL" id="CAA6813764.1"/>
    </source>
</evidence>
<organism evidence="1">
    <name type="scientific">uncultured Thiotrichaceae bacterium</name>
    <dbReference type="NCBI Taxonomy" id="298394"/>
    <lineage>
        <taxon>Bacteria</taxon>
        <taxon>Pseudomonadati</taxon>
        <taxon>Pseudomonadota</taxon>
        <taxon>Gammaproteobacteria</taxon>
        <taxon>Thiotrichales</taxon>
        <taxon>Thiotrichaceae</taxon>
        <taxon>environmental samples</taxon>
    </lineage>
</organism>
<dbReference type="EMBL" id="CACVAV010000223">
    <property type="protein sequence ID" value="CAA6813764.1"/>
    <property type="molecule type" value="Genomic_DNA"/>
</dbReference>
<dbReference type="AlphaFoldDB" id="A0A6S6TFD2"/>
<dbReference type="PROSITE" id="PS51257">
    <property type="entry name" value="PROKAR_LIPOPROTEIN"/>
    <property type="match status" value="1"/>
</dbReference>
<sequence length="347" mass="38038">MKLTIRFFIILFTIFTLTACVSVDTRLKREFEKIRRGPAGSPYKTITNFSSSLQCMDKLMLDKQVKNIPVLIESIDDKTEAVNAGTRDMLMSSISEMTIRSHAIKVITYGQDSANLISFMKSAKNTGAYKQTPMFDIQGSISQHDEDIVSTGHSLGLSLRKQGGGGLSESSSLSTIAMDLNVVNAGDMSIVPGVNASNSISILRHGKSFDADASINKFGIYFDISLNRTEGKTQALRNLVELSAIELIGKLVRVPYWNCLGAKDQSAHKTSNKHLFAQAPVIRQASTDTDTAPTVMKAAHKTAEHQPVVKMSAVQAKQQPMARKTTPEMLKQSGIRVYTEEVVGTDW</sequence>
<reference evidence="1" key="1">
    <citation type="submission" date="2020-01" db="EMBL/GenBank/DDBJ databases">
        <authorList>
            <person name="Meier V. D."/>
            <person name="Meier V D."/>
        </authorList>
    </citation>
    <scope>NUCLEOTIDE SEQUENCE</scope>
    <source>
        <strain evidence="1">HLG_WM_MAG_08</strain>
    </source>
</reference>
<gene>
    <name evidence="1" type="ORF">HELGO_WM41829</name>
</gene>
<dbReference type="Gene3D" id="3.40.50.10610">
    <property type="entry name" value="ABC-type transport auxiliary lipoprotein component"/>
    <property type="match status" value="1"/>
</dbReference>
<evidence type="ECO:0008006" key="2">
    <source>
        <dbReference type="Google" id="ProtNLM"/>
    </source>
</evidence>
<name>A0A6S6TFD2_9GAMM</name>
<accession>A0A6S6TFD2</accession>
<proteinExistence type="predicted"/>